<dbReference type="EMBL" id="CAJNOK010014787">
    <property type="protein sequence ID" value="CAF1211966.1"/>
    <property type="molecule type" value="Genomic_DNA"/>
</dbReference>
<dbReference type="Proteomes" id="UP000677228">
    <property type="component" value="Unassembled WGS sequence"/>
</dbReference>
<protein>
    <submittedName>
        <fullName evidence="3">Uncharacterized protein</fullName>
    </submittedName>
</protein>
<sequence>FGHLHIVLYYSDNTSIPLDFISRNHYSLDVFLSSDPTQLRPILRLEQSLDSNWQHLRIRSLDIGHTYLLGKIKFGNEQCTDTNALVQRDLSCEIIVSSMNSKYRQKDDPSFIGLKQRTQIQAKTQYQHNDYVLMKEKNNKNQQHTQRLVFGMAPIQFSLYILFGTIVLLLAGFTFHCFIYVRHKQRRHRNINGVQSRAHSGAEDVNNDWIFLDKNSLELPEKHHQLTSNSRLSTSREMNLINNPLENEIPIYPSLKTATNSNSQTSSIKNNNNNNNEEDDNDDDDDDCHEFYRRRKNINKIKNCYDRPSSLLSSLLTHTMTYEEMINYFDNLKESHA</sequence>
<name>A0A814HRY7_9BILA</name>
<feature type="region of interest" description="Disordered" evidence="1">
    <location>
        <begin position="256"/>
        <end position="285"/>
    </location>
</feature>
<comment type="caution">
    <text evidence="3">The sequence shown here is derived from an EMBL/GenBank/DDBJ whole genome shotgun (WGS) entry which is preliminary data.</text>
</comment>
<evidence type="ECO:0000313" key="7">
    <source>
        <dbReference type="Proteomes" id="UP000663829"/>
    </source>
</evidence>
<feature type="non-terminal residue" evidence="3">
    <location>
        <position position="1"/>
    </location>
</feature>
<dbReference type="EMBL" id="CAJOBC010003483">
    <property type="protein sequence ID" value="CAF3786155.1"/>
    <property type="molecule type" value="Genomic_DNA"/>
</dbReference>
<feature type="transmembrane region" description="Helical" evidence="2">
    <location>
        <begin position="157"/>
        <end position="181"/>
    </location>
</feature>
<keyword evidence="2" id="KW-0812">Transmembrane</keyword>
<evidence type="ECO:0000256" key="1">
    <source>
        <dbReference type="SAM" id="MobiDB-lite"/>
    </source>
</evidence>
<dbReference type="Proteomes" id="UP000681722">
    <property type="component" value="Unassembled WGS sequence"/>
</dbReference>
<dbReference type="EMBL" id="CAJOBA010036321">
    <property type="protein sequence ID" value="CAF4020861.1"/>
    <property type="molecule type" value="Genomic_DNA"/>
</dbReference>
<evidence type="ECO:0000313" key="5">
    <source>
        <dbReference type="EMBL" id="CAF3786155.1"/>
    </source>
</evidence>
<proteinExistence type="predicted"/>
<evidence type="ECO:0000313" key="4">
    <source>
        <dbReference type="EMBL" id="CAF1211966.1"/>
    </source>
</evidence>
<dbReference type="EMBL" id="CAJNOQ010003480">
    <property type="protein sequence ID" value="CAF1014515.1"/>
    <property type="molecule type" value="Genomic_DNA"/>
</dbReference>
<dbReference type="Proteomes" id="UP000663829">
    <property type="component" value="Unassembled WGS sequence"/>
</dbReference>
<evidence type="ECO:0000256" key="2">
    <source>
        <dbReference type="SAM" id="Phobius"/>
    </source>
</evidence>
<dbReference type="Proteomes" id="UP000682733">
    <property type="component" value="Unassembled WGS sequence"/>
</dbReference>
<organism evidence="3 7">
    <name type="scientific">Didymodactylos carnosus</name>
    <dbReference type="NCBI Taxonomy" id="1234261"/>
    <lineage>
        <taxon>Eukaryota</taxon>
        <taxon>Metazoa</taxon>
        <taxon>Spiralia</taxon>
        <taxon>Gnathifera</taxon>
        <taxon>Rotifera</taxon>
        <taxon>Eurotatoria</taxon>
        <taxon>Bdelloidea</taxon>
        <taxon>Philodinida</taxon>
        <taxon>Philodinidae</taxon>
        <taxon>Didymodactylos</taxon>
    </lineage>
</organism>
<keyword evidence="2" id="KW-0472">Membrane</keyword>
<keyword evidence="2" id="KW-1133">Transmembrane helix</keyword>
<evidence type="ECO:0000313" key="6">
    <source>
        <dbReference type="EMBL" id="CAF4020861.1"/>
    </source>
</evidence>
<accession>A0A814HRY7</accession>
<feature type="compositionally biased region" description="Acidic residues" evidence="1">
    <location>
        <begin position="276"/>
        <end position="285"/>
    </location>
</feature>
<gene>
    <name evidence="3" type="ORF">GPM918_LOCUS14445</name>
    <name evidence="4" type="ORF">OVA965_LOCUS24498</name>
    <name evidence="5" type="ORF">SRO942_LOCUS14452</name>
    <name evidence="6" type="ORF">TMI583_LOCUS25217</name>
</gene>
<dbReference type="AlphaFoldDB" id="A0A814HRY7"/>
<feature type="compositionally biased region" description="Polar residues" evidence="1">
    <location>
        <begin position="256"/>
        <end position="269"/>
    </location>
</feature>
<evidence type="ECO:0000313" key="3">
    <source>
        <dbReference type="EMBL" id="CAF1014515.1"/>
    </source>
</evidence>
<keyword evidence="7" id="KW-1185">Reference proteome</keyword>
<reference evidence="3" key="1">
    <citation type="submission" date="2021-02" db="EMBL/GenBank/DDBJ databases">
        <authorList>
            <person name="Nowell W R."/>
        </authorList>
    </citation>
    <scope>NUCLEOTIDE SEQUENCE</scope>
</reference>